<evidence type="ECO:0000313" key="2">
    <source>
        <dbReference type="Proteomes" id="UP000601597"/>
    </source>
</evidence>
<evidence type="ECO:0000313" key="1">
    <source>
        <dbReference type="EMBL" id="GGY62013.1"/>
    </source>
</evidence>
<dbReference type="EMBL" id="BMXV01000001">
    <property type="protein sequence ID" value="GGY62013.1"/>
    <property type="molecule type" value="Genomic_DNA"/>
</dbReference>
<sequence>MTHHARHTLAFVLALGLAGSPLMARENLVTPFSGLTNLPGSAWESLEFPDIDQHSQYQLVQQDGQQVVLATSSDSASGLIHRVAVEPGDSLILRWRWKVANVLEEGDARRKSGDDYPARIYVAFEFEPDKASWFERAKRKTVSALFGEELPGKALNYIWANRLPQGDMIANPFTGDTMMIAVNSGQDQLGQWVTVERDIVADYRRAFGDDPPELTGVAIMTDTDNTGGTARAWYGDITLLTPDK</sequence>
<dbReference type="InterPro" id="IPR021409">
    <property type="entry name" value="DUF3047"/>
</dbReference>
<protein>
    <recommendedName>
        <fullName evidence="3">DUF3047 domain-containing protein</fullName>
    </recommendedName>
</protein>
<dbReference type="Proteomes" id="UP000601597">
    <property type="component" value="Unassembled WGS sequence"/>
</dbReference>
<evidence type="ECO:0008006" key="3">
    <source>
        <dbReference type="Google" id="ProtNLM"/>
    </source>
</evidence>
<proteinExistence type="predicted"/>
<dbReference type="RefSeq" id="WP_189572579.1">
    <property type="nucleotide sequence ID" value="NZ_BMXV01000001.1"/>
</dbReference>
<organism evidence="1 2">
    <name type="scientific">Marinobacter zhanjiangensis</name>
    <dbReference type="NCBI Taxonomy" id="578215"/>
    <lineage>
        <taxon>Bacteria</taxon>
        <taxon>Pseudomonadati</taxon>
        <taxon>Pseudomonadota</taxon>
        <taxon>Gammaproteobacteria</taxon>
        <taxon>Pseudomonadales</taxon>
        <taxon>Marinobacteraceae</taxon>
        <taxon>Marinobacter</taxon>
    </lineage>
</organism>
<comment type="caution">
    <text evidence="1">The sequence shown here is derived from an EMBL/GenBank/DDBJ whole genome shotgun (WGS) entry which is preliminary data.</text>
</comment>
<accession>A0ABQ3APU0</accession>
<name>A0ABQ3APU0_9GAMM</name>
<gene>
    <name evidence="1" type="ORF">GCM10007071_06100</name>
</gene>
<keyword evidence="2" id="KW-1185">Reference proteome</keyword>
<dbReference type="Pfam" id="PF11249">
    <property type="entry name" value="DUF3047"/>
    <property type="match status" value="1"/>
</dbReference>
<reference evidence="2" key="1">
    <citation type="journal article" date="2019" name="Int. J. Syst. Evol. Microbiol.">
        <title>The Global Catalogue of Microorganisms (GCM) 10K type strain sequencing project: providing services to taxonomists for standard genome sequencing and annotation.</title>
        <authorList>
            <consortium name="The Broad Institute Genomics Platform"/>
            <consortium name="The Broad Institute Genome Sequencing Center for Infectious Disease"/>
            <person name="Wu L."/>
            <person name="Ma J."/>
        </authorList>
    </citation>
    <scope>NUCLEOTIDE SEQUENCE [LARGE SCALE GENOMIC DNA]</scope>
    <source>
        <strain evidence="2">KCTC 22280</strain>
    </source>
</reference>